<gene>
    <name evidence="1" type="ORF">J2S42_005547</name>
</gene>
<sequence length="422" mass="44449">MTDFHRLSDDDFAALATGLGGADAVRRLAESQLSRTLLLLRYVCTHWPGPVQHRDAAVAALAAAQKRKPEVYERLLGSPLTGAWAAGAVRRLRARSAVDADLGYLGALAAAAAAETGIDASTWGYATGGALTLPGLGTARLPGGPADGPVRITVTGGASSVTLACAGRLLRVPGEGASWEPVRALGAGVTLEDGDPYRDSYHAPPAARLGADEAARWSDVFAEAWELLGRVLPDRAPELAAGLRVLVPLHDDGTGAARSGTGRDSFGMVGLTRPLSAVDLVVTLVHEFQHSKLSAVLALCPMYAPSGAERHFAPWRTDPRPTGGLLQGVYAFLGVADAWSRLRGIDPEAEARFATFRAEVRAGWEALDGSAELTPAGRRFVTAMGAAIDELDARPLPVVITQRSRDELARKHEAWSVRNGRS</sequence>
<evidence type="ECO:0000313" key="2">
    <source>
        <dbReference type="Proteomes" id="UP001240236"/>
    </source>
</evidence>
<name>A0AAE3W2R1_9ACTN</name>
<keyword evidence="2" id="KW-1185">Reference proteome</keyword>
<dbReference type="AlphaFoldDB" id="A0AAE3W2R1"/>
<reference evidence="1 2" key="1">
    <citation type="submission" date="2023-07" db="EMBL/GenBank/DDBJ databases">
        <title>Sequencing the genomes of 1000 actinobacteria strains.</title>
        <authorList>
            <person name="Klenk H.-P."/>
        </authorList>
    </citation>
    <scope>NUCLEOTIDE SEQUENCE [LARGE SCALE GENOMIC DNA]</scope>
    <source>
        <strain evidence="1 2">DSM 44709</strain>
    </source>
</reference>
<evidence type="ECO:0000313" key="1">
    <source>
        <dbReference type="EMBL" id="MDQ0368878.1"/>
    </source>
</evidence>
<protein>
    <submittedName>
        <fullName evidence="1">HEXXH motif-containing protein</fullName>
    </submittedName>
</protein>
<dbReference type="InterPro" id="IPR026337">
    <property type="entry name" value="AKG_HExxH"/>
</dbReference>
<comment type="caution">
    <text evidence="1">The sequence shown here is derived from an EMBL/GenBank/DDBJ whole genome shotgun (WGS) entry which is preliminary data.</text>
</comment>
<dbReference type="RefSeq" id="WP_307243701.1">
    <property type="nucleotide sequence ID" value="NZ_JAUSUZ010000001.1"/>
</dbReference>
<dbReference type="NCBIfam" id="TIGR04267">
    <property type="entry name" value="mod_HExxH"/>
    <property type="match status" value="1"/>
</dbReference>
<dbReference type="EMBL" id="JAUSUZ010000001">
    <property type="protein sequence ID" value="MDQ0368878.1"/>
    <property type="molecule type" value="Genomic_DNA"/>
</dbReference>
<dbReference type="Proteomes" id="UP001240236">
    <property type="component" value="Unassembled WGS sequence"/>
</dbReference>
<accession>A0AAE3W2R1</accession>
<organism evidence="1 2">
    <name type="scientific">Catenuloplanes indicus</name>
    <dbReference type="NCBI Taxonomy" id="137267"/>
    <lineage>
        <taxon>Bacteria</taxon>
        <taxon>Bacillati</taxon>
        <taxon>Actinomycetota</taxon>
        <taxon>Actinomycetes</taxon>
        <taxon>Micromonosporales</taxon>
        <taxon>Micromonosporaceae</taxon>
        <taxon>Catenuloplanes</taxon>
    </lineage>
</organism>
<proteinExistence type="predicted"/>